<keyword evidence="7 14" id="KW-0238">DNA-binding</keyword>
<comment type="subcellular location">
    <subcellularLocation>
        <location evidence="1">Nucleus</location>
    </subcellularLocation>
</comment>
<keyword evidence="5" id="KW-0832">Ubl conjugation</keyword>
<dbReference type="Proteomes" id="UP001159427">
    <property type="component" value="Unassembled WGS sequence"/>
</dbReference>
<keyword evidence="8" id="KW-0804">Transcription</keyword>
<protein>
    <recommendedName>
        <fullName evidence="2">HMG box-containing protein 1</fullName>
    </recommendedName>
    <alternativeName>
        <fullName evidence="12">HMG box transcription factor 1</fullName>
    </alternativeName>
    <alternativeName>
        <fullName evidence="11">High mobility group box transcription factor 1</fullName>
    </alternativeName>
</protein>
<evidence type="ECO:0000256" key="3">
    <source>
        <dbReference type="ARBA" id="ARBA00022491"/>
    </source>
</evidence>
<keyword evidence="4" id="KW-0879">Wnt signaling pathway</keyword>
<dbReference type="PROSITE" id="PS50157">
    <property type="entry name" value="ZINC_FINGER_C2H2_2"/>
    <property type="match status" value="1"/>
</dbReference>
<dbReference type="InterPro" id="IPR036096">
    <property type="entry name" value="Ataxin_AXH_dom_sf"/>
</dbReference>
<evidence type="ECO:0000256" key="9">
    <source>
        <dbReference type="ARBA" id="ARBA00023242"/>
    </source>
</evidence>
<feature type="domain" description="C2H2-type" evidence="17">
    <location>
        <begin position="13"/>
        <end position="41"/>
    </location>
</feature>
<evidence type="ECO:0000256" key="1">
    <source>
        <dbReference type="ARBA" id="ARBA00004123"/>
    </source>
</evidence>
<feature type="DNA-binding region" description="HMG box" evidence="14">
    <location>
        <begin position="336"/>
        <end position="404"/>
    </location>
</feature>
<dbReference type="SMART" id="SM00536">
    <property type="entry name" value="AXH"/>
    <property type="match status" value="1"/>
</dbReference>
<feature type="region of interest" description="Disordered" evidence="15">
    <location>
        <begin position="47"/>
        <end position="66"/>
    </location>
</feature>
<keyword evidence="13" id="KW-0862">Zinc</keyword>
<dbReference type="SUPFAM" id="SSF102031">
    <property type="entry name" value="AXH domain"/>
    <property type="match status" value="1"/>
</dbReference>
<dbReference type="SUPFAM" id="SSF47095">
    <property type="entry name" value="HMG-box"/>
    <property type="match status" value="1"/>
</dbReference>
<keyword evidence="3" id="KW-0678">Repressor</keyword>
<evidence type="ECO:0000256" key="4">
    <source>
        <dbReference type="ARBA" id="ARBA00022687"/>
    </source>
</evidence>
<evidence type="ECO:0000256" key="13">
    <source>
        <dbReference type="PROSITE-ProRule" id="PRU00042"/>
    </source>
</evidence>
<evidence type="ECO:0000256" key="14">
    <source>
        <dbReference type="PROSITE-ProRule" id="PRU00267"/>
    </source>
</evidence>
<feature type="domain" description="AXH" evidence="18">
    <location>
        <begin position="137"/>
        <end position="274"/>
    </location>
</feature>
<evidence type="ECO:0000259" key="18">
    <source>
        <dbReference type="PROSITE" id="PS51148"/>
    </source>
</evidence>
<evidence type="ECO:0000256" key="2">
    <source>
        <dbReference type="ARBA" id="ARBA00017229"/>
    </source>
</evidence>
<keyword evidence="13" id="KW-0479">Metal-binding</keyword>
<evidence type="ECO:0000259" key="16">
    <source>
        <dbReference type="PROSITE" id="PS50118"/>
    </source>
</evidence>
<accession>A0ABN8LX08</accession>
<evidence type="ECO:0000256" key="6">
    <source>
        <dbReference type="ARBA" id="ARBA00023015"/>
    </source>
</evidence>
<dbReference type="Gene3D" id="1.10.30.10">
    <property type="entry name" value="High mobility group box domain"/>
    <property type="match status" value="1"/>
</dbReference>
<dbReference type="CDD" id="cd21988">
    <property type="entry name" value="HMG-box_HBP1"/>
    <property type="match status" value="1"/>
</dbReference>
<dbReference type="PROSITE" id="PS00028">
    <property type="entry name" value="ZINC_FINGER_C2H2_1"/>
    <property type="match status" value="1"/>
</dbReference>
<dbReference type="InterPro" id="IPR036910">
    <property type="entry name" value="HMG_box_dom_sf"/>
</dbReference>
<dbReference type="InterPro" id="IPR039655">
    <property type="entry name" value="HBP1"/>
</dbReference>
<keyword evidence="9 14" id="KW-0539">Nucleus</keyword>
<dbReference type="InterPro" id="IPR013087">
    <property type="entry name" value="Znf_C2H2_type"/>
</dbReference>
<dbReference type="SUPFAM" id="SSF57667">
    <property type="entry name" value="beta-beta-alpha zinc fingers"/>
    <property type="match status" value="1"/>
</dbReference>
<evidence type="ECO:0000256" key="8">
    <source>
        <dbReference type="ARBA" id="ARBA00023163"/>
    </source>
</evidence>
<proteinExistence type="predicted"/>
<dbReference type="PANTHER" id="PTHR15499:SF3">
    <property type="entry name" value="HMG BOX-CONTAINING PROTEIN 1"/>
    <property type="match status" value="1"/>
</dbReference>
<dbReference type="Pfam" id="PF08517">
    <property type="entry name" value="AXH"/>
    <property type="match status" value="1"/>
</dbReference>
<evidence type="ECO:0000256" key="12">
    <source>
        <dbReference type="ARBA" id="ARBA00030708"/>
    </source>
</evidence>
<comment type="function">
    <text evidence="10">Transcriptional repressor that binds to the promoter region of target genes. Plays a role in the regulation of the cell cycle and of the Wnt pathway. Binds preferentially to the sequence 5'-TTCATTCATTCA-3'. Binding to the histone H1.0 promoter is enhanced by interaction with RB1. Disrupts the interaction between DNA and TCF4.</text>
</comment>
<name>A0ABN8LX08_9CNID</name>
<evidence type="ECO:0000259" key="17">
    <source>
        <dbReference type="PROSITE" id="PS50157"/>
    </source>
</evidence>
<keyword evidence="20" id="KW-1185">Reference proteome</keyword>
<dbReference type="PROSITE" id="PS50118">
    <property type="entry name" value="HMG_BOX_2"/>
    <property type="match status" value="1"/>
</dbReference>
<dbReference type="Gene3D" id="3.30.160.60">
    <property type="entry name" value="Classic Zinc Finger"/>
    <property type="match status" value="1"/>
</dbReference>
<organism evidence="19 20">
    <name type="scientific">Porites evermanni</name>
    <dbReference type="NCBI Taxonomy" id="104178"/>
    <lineage>
        <taxon>Eukaryota</taxon>
        <taxon>Metazoa</taxon>
        <taxon>Cnidaria</taxon>
        <taxon>Anthozoa</taxon>
        <taxon>Hexacorallia</taxon>
        <taxon>Scleractinia</taxon>
        <taxon>Fungiina</taxon>
        <taxon>Poritidae</taxon>
        <taxon>Porites</taxon>
    </lineage>
</organism>
<evidence type="ECO:0000313" key="19">
    <source>
        <dbReference type="EMBL" id="CAH3019995.1"/>
    </source>
</evidence>
<dbReference type="InterPro" id="IPR009071">
    <property type="entry name" value="HMG_box_dom"/>
</dbReference>
<evidence type="ECO:0000256" key="15">
    <source>
        <dbReference type="SAM" id="MobiDB-lite"/>
    </source>
</evidence>
<evidence type="ECO:0000313" key="20">
    <source>
        <dbReference type="Proteomes" id="UP001159427"/>
    </source>
</evidence>
<feature type="domain" description="HMG box" evidence="16">
    <location>
        <begin position="336"/>
        <end position="404"/>
    </location>
</feature>
<dbReference type="Pfam" id="PF00505">
    <property type="entry name" value="HMG_box"/>
    <property type="match status" value="1"/>
</dbReference>
<keyword evidence="13" id="KW-0863">Zinc-finger</keyword>
<evidence type="ECO:0000256" key="5">
    <source>
        <dbReference type="ARBA" id="ARBA00022843"/>
    </source>
</evidence>
<evidence type="ECO:0000256" key="11">
    <source>
        <dbReference type="ARBA" id="ARBA00030026"/>
    </source>
</evidence>
<reference evidence="19 20" key="1">
    <citation type="submission" date="2022-05" db="EMBL/GenBank/DDBJ databases">
        <authorList>
            <consortium name="Genoscope - CEA"/>
            <person name="William W."/>
        </authorList>
    </citation>
    <scope>NUCLEOTIDE SEQUENCE [LARGE SCALE GENOMIC DNA]</scope>
</reference>
<evidence type="ECO:0000256" key="10">
    <source>
        <dbReference type="ARBA" id="ARBA00025095"/>
    </source>
</evidence>
<dbReference type="SMART" id="SM00398">
    <property type="entry name" value="HMG"/>
    <property type="match status" value="1"/>
</dbReference>
<gene>
    <name evidence="19" type="ORF">PEVE_00005202</name>
</gene>
<dbReference type="InterPro" id="IPR003652">
    <property type="entry name" value="Ataxin_AXH_dom"/>
</dbReference>
<dbReference type="InterPro" id="IPR036236">
    <property type="entry name" value="Znf_C2H2_sf"/>
</dbReference>
<dbReference type="PROSITE" id="PS51148">
    <property type="entry name" value="AXH"/>
    <property type="match status" value="1"/>
</dbReference>
<dbReference type="EMBL" id="CALNXI010000133">
    <property type="protein sequence ID" value="CAH3019995.1"/>
    <property type="molecule type" value="Genomic_DNA"/>
</dbReference>
<keyword evidence="6" id="KW-0805">Transcription regulation</keyword>
<evidence type="ECO:0000256" key="7">
    <source>
        <dbReference type="ARBA" id="ARBA00023125"/>
    </source>
</evidence>
<comment type="caution">
    <text evidence="19">The sequence shown here is derived from an EMBL/GenBank/DDBJ whole genome shotgun (WGS) entry which is preliminary data.</text>
</comment>
<sequence>MQPFRRERHNKPHKCRSCPKSFKSSNGLKYHLDKVHIDEKIKMETECAEEKPRGMQNKPRSIPPALDLSPEVNLLKEFAVIATSPQSPLVQEVSGESMDVRCSDGDISHPQVTNPKQMVCQWPCVSQYIPDSPTQTLLQALSAAKWRCFLAATRINFPDEDGWTWKTVDDIGVEGISEDLFQHGLRVVGMERISRRHDENSDEFIVSFQSCNNEQTSLQAEITTDHPFYVKGKDGEFWASLNPCSSELHHGISCQPLECGDVCMLPYGRDVVGYLSGTQWDTDKTSSEFTAMSTAALTLSCMAKDKQEHRHRRSKLLSESRCPGSIMKRSSMQQFSKRPMNAFMLFAKRFRVEITQAHPGKDNRAISVILGDKWKAMKQEDRKEYVIQAKLLADEHKRVNPDCWKRKRNSEVTGVQFH</sequence>
<dbReference type="PANTHER" id="PTHR15499">
    <property type="entry name" value="HMG BOX-CONTAINING PROTEIN 1"/>
    <property type="match status" value="1"/>
</dbReference>